<evidence type="ECO:0000313" key="2">
    <source>
        <dbReference type="Proteomes" id="UP000187203"/>
    </source>
</evidence>
<name>A0A1R3HA12_9ROSI</name>
<dbReference type="Proteomes" id="UP000187203">
    <property type="component" value="Unassembled WGS sequence"/>
</dbReference>
<protein>
    <submittedName>
        <fullName evidence="1">Uncharacterized protein</fullName>
    </submittedName>
</protein>
<comment type="caution">
    <text evidence="1">The sequence shown here is derived from an EMBL/GenBank/DDBJ whole genome shotgun (WGS) entry which is preliminary data.</text>
</comment>
<dbReference type="EMBL" id="AWUE01020665">
    <property type="protein sequence ID" value="OMO67157.1"/>
    <property type="molecule type" value="Genomic_DNA"/>
</dbReference>
<reference evidence="2" key="1">
    <citation type="submission" date="2013-09" db="EMBL/GenBank/DDBJ databases">
        <title>Corchorus olitorius genome sequencing.</title>
        <authorList>
            <person name="Alam M."/>
            <person name="Haque M.S."/>
            <person name="Islam M.S."/>
            <person name="Emdad E.M."/>
            <person name="Islam M.M."/>
            <person name="Ahmed B."/>
            <person name="Halim A."/>
            <person name="Hossen Q.M.M."/>
            <person name="Hossain M.Z."/>
            <person name="Ahmed R."/>
            <person name="Khan M.M."/>
            <person name="Islam R."/>
            <person name="Rashid M.M."/>
            <person name="Khan S.A."/>
            <person name="Rahman M.S."/>
            <person name="Alam M."/>
            <person name="Yahiya A.S."/>
            <person name="Khan M.S."/>
            <person name="Azam M.S."/>
            <person name="Haque T."/>
            <person name="Lashkar M.Z.H."/>
            <person name="Akhand A.I."/>
            <person name="Morshed G."/>
            <person name="Roy S."/>
            <person name="Uddin K.S."/>
            <person name="Rabeya T."/>
            <person name="Hossain A.S."/>
            <person name="Chowdhury A."/>
            <person name="Snigdha A.R."/>
            <person name="Mortoza M.S."/>
            <person name="Matin S.A."/>
            <person name="Hoque S.M.E."/>
            <person name="Islam M.K."/>
            <person name="Roy D.K."/>
            <person name="Haider R."/>
            <person name="Moosa M.M."/>
            <person name="Elias S.M."/>
            <person name="Hasan A.M."/>
            <person name="Jahan S."/>
            <person name="Shafiuddin M."/>
            <person name="Mahmood N."/>
            <person name="Shommy N.S."/>
        </authorList>
    </citation>
    <scope>NUCLEOTIDE SEQUENCE [LARGE SCALE GENOMIC DNA]</scope>
    <source>
        <strain evidence="2">cv. O-4</strain>
    </source>
</reference>
<keyword evidence="2" id="KW-1185">Reference proteome</keyword>
<organism evidence="1 2">
    <name type="scientific">Corchorus olitorius</name>
    <dbReference type="NCBI Taxonomy" id="93759"/>
    <lineage>
        <taxon>Eukaryota</taxon>
        <taxon>Viridiplantae</taxon>
        <taxon>Streptophyta</taxon>
        <taxon>Embryophyta</taxon>
        <taxon>Tracheophyta</taxon>
        <taxon>Spermatophyta</taxon>
        <taxon>Magnoliopsida</taxon>
        <taxon>eudicotyledons</taxon>
        <taxon>Gunneridae</taxon>
        <taxon>Pentapetalae</taxon>
        <taxon>rosids</taxon>
        <taxon>malvids</taxon>
        <taxon>Malvales</taxon>
        <taxon>Malvaceae</taxon>
        <taxon>Grewioideae</taxon>
        <taxon>Apeibeae</taxon>
        <taxon>Corchorus</taxon>
    </lineage>
</organism>
<gene>
    <name evidence="1" type="ORF">COLO4_30208</name>
</gene>
<dbReference type="AlphaFoldDB" id="A0A1R3HA12"/>
<accession>A0A1R3HA12</accession>
<proteinExistence type="predicted"/>
<evidence type="ECO:0000313" key="1">
    <source>
        <dbReference type="EMBL" id="OMO67157.1"/>
    </source>
</evidence>
<sequence length="52" mass="5937">MSKSNDVKNLFRHLQTSVANSTVYLRTRVQIQPNEAVPRGINNISEKGPDRR</sequence>